<evidence type="ECO:0000313" key="2">
    <source>
        <dbReference type="EMBL" id="AYR03214.1"/>
    </source>
</evidence>
<reference evidence="2 3" key="1">
    <citation type="submission" date="2018-09" db="EMBL/GenBank/DDBJ databases">
        <authorList>
            <person name="Amanuel B.M."/>
            <person name="Anspach C.J."/>
            <person name="Chiquito R.J."/>
            <person name="Gales J.M."/>
            <person name="Hall T."/>
            <person name="Hotaki K."/>
            <person name="Lozano B."/>
            <person name="Mugisha B."/>
            <person name="Fogarty M.P."/>
            <person name="Leadon S.A."/>
            <person name="Molloy S.D."/>
            <person name="Garlena R.A."/>
            <person name="Russell D.A."/>
            <person name="Pope W.H."/>
            <person name="Jacobs-Sera D."/>
            <person name="Hatfull G.F."/>
        </authorList>
    </citation>
    <scope>NUCLEOTIDE SEQUENCE [LARGE SCALE GENOMIC DNA]</scope>
</reference>
<evidence type="ECO:0000313" key="3">
    <source>
        <dbReference type="Proteomes" id="UP000280547"/>
    </source>
</evidence>
<dbReference type="RefSeq" id="YP_010246313.1">
    <property type="nucleotide sequence ID" value="NC_060134.1"/>
</dbReference>
<dbReference type="KEGG" id="vg:70080855"/>
<sequence>MSTGKTNSRRVLIGDRQAVEKRATIFASRGIPLTLDVDPIARHVNTLMDWGLPPNSIAAAAGVNVDTVFSVANGERESRVHLRVGRSLLAVGAKPVPAQEGHTVLAIGARRRLQALRRIGYNLKLLDELLESRDLAYRIEKQLTITYGIWMKVDALYRAKSHVAGPSSRAKIHAERQGWPDPFDWETANIDDPTSWPKELPKPESAQVTARRQGVALLGKGLSHKAVAAKVGVAERTVARWSTQMKEVNDGRNDPDSQSLGLVA</sequence>
<organism evidence="2 3">
    <name type="scientific">Gordonia phage Octobien14</name>
    <dbReference type="NCBI Taxonomy" id="2483673"/>
    <lineage>
        <taxon>Viruses</taxon>
        <taxon>Duplodnaviria</taxon>
        <taxon>Heunggongvirae</taxon>
        <taxon>Uroviricota</taxon>
        <taxon>Caudoviricetes</taxon>
        <taxon>Deeyouvirinae</taxon>
        <taxon>Octobienvirus</taxon>
        <taxon>Octobienvirus octobien14</taxon>
    </lineage>
</organism>
<evidence type="ECO:0000256" key="1">
    <source>
        <dbReference type="SAM" id="MobiDB-lite"/>
    </source>
</evidence>
<dbReference type="GeneID" id="70080855"/>
<keyword evidence="3" id="KW-1185">Reference proteome</keyword>
<dbReference type="Proteomes" id="UP000280547">
    <property type="component" value="Segment"/>
</dbReference>
<protein>
    <submittedName>
        <fullName evidence="2">Helix-turn-helix DNA binding protein</fullName>
    </submittedName>
</protein>
<gene>
    <name evidence="2" type="primary">68</name>
    <name evidence="2" type="ORF">SEA_OCTOBIEN14_68</name>
</gene>
<name>A0A3G3MB75_9CAUD</name>
<feature type="region of interest" description="Disordered" evidence="1">
    <location>
        <begin position="244"/>
        <end position="264"/>
    </location>
</feature>
<proteinExistence type="predicted"/>
<accession>A0A3G3MB75</accession>
<dbReference type="EMBL" id="MH976515">
    <property type="protein sequence ID" value="AYR03214.1"/>
    <property type="molecule type" value="Genomic_DNA"/>
</dbReference>